<dbReference type="EMBL" id="FMBI01000039">
    <property type="protein sequence ID" value="SCC62042.1"/>
    <property type="molecule type" value="Genomic_DNA"/>
</dbReference>
<gene>
    <name evidence="1" type="ORF">BTT61001_05127</name>
</gene>
<accession>A0A1C4G1P3</accession>
<sequence>MITMGNTDVLPLSIKLLFNNVYLETANMLCVLTEFKSKKKGIRLSELLFYYVIVSAKDYEAVTEQLREPEPGKKIKTQFQRYESKMKSILINLESADYIELSASEKSDVYVKITKKGIDFVSGLEKDYFELLQQRTREAKTIPYTKKNEKTLMGDF</sequence>
<dbReference type="AlphaFoldDB" id="A0A1C4G1P3"/>
<organism evidence="1 2">
    <name type="scientific">Bacillus thuringiensis</name>
    <dbReference type="NCBI Taxonomy" id="1428"/>
    <lineage>
        <taxon>Bacteria</taxon>
        <taxon>Bacillati</taxon>
        <taxon>Bacillota</taxon>
        <taxon>Bacilli</taxon>
        <taxon>Bacillales</taxon>
        <taxon>Bacillaceae</taxon>
        <taxon>Bacillus</taxon>
        <taxon>Bacillus cereus group</taxon>
    </lineage>
</organism>
<name>A0A1C4G1P3_BACTU</name>
<reference evidence="1 2" key="1">
    <citation type="submission" date="2016-08" db="EMBL/GenBank/DDBJ databases">
        <authorList>
            <person name="Seilhamer J.J."/>
        </authorList>
    </citation>
    <scope>NUCLEOTIDE SEQUENCE [LARGE SCALE GENOMIC DNA]</scope>
    <source>
        <strain evidence="1 2">IEBC_T61001</strain>
    </source>
</reference>
<evidence type="ECO:0000313" key="2">
    <source>
        <dbReference type="Proteomes" id="UP000195991"/>
    </source>
</evidence>
<protein>
    <submittedName>
        <fullName evidence="1">Uncharacterized protein</fullName>
    </submittedName>
</protein>
<proteinExistence type="predicted"/>
<evidence type="ECO:0000313" key="1">
    <source>
        <dbReference type="EMBL" id="SCC62042.1"/>
    </source>
</evidence>
<dbReference type="Proteomes" id="UP000195991">
    <property type="component" value="Unassembled WGS sequence"/>
</dbReference>